<keyword evidence="1" id="KW-0812">Transmembrane</keyword>
<feature type="transmembrane region" description="Helical" evidence="1">
    <location>
        <begin position="87"/>
        <end position="106"/>
    </location>
</feature>
<feature type="transmembrane region" description="Helical" evidence="1">
    <location>
        <begin position="7"/>
        <end position="27"/>
    </location>
</feature>
<dbReference type="EMBL" id="JAANXN010000004">
    <property type="protein sequence ID" value="MDF8370719.1"/>
    <property type="molecule type" value="Genomic_DNA"/>
</dbReference>
<accession>A0ABD4XHD3</accession>
<evidence type="ECO:0000256" key="1">
    <source>
        <dbReference type="SAM" id="Phobius"/>
    </source>
</evidence>
<protein>
    <recommendedName>
        <fullName evidence="4">DUF3021 domain-containing protein</fullName>
    </recommendedName>
</protein>
<evidence type="ECO:0000313" key="3">
    <source>
        <dbReference type="Proteomes" id="UP001215461"/>
    </source>
</evidence>
<evidence type="ECO:0008006" key="4">
    <source>
        <dbReference type="Google" id="ProtNLM"/>
    </source>
</evidence>
<feature type="transmembrane region" description="Helical" evidence="1">
    <location>
        <begin position="39"/>
        <end position="66"/>
    </location>
</feature>
<name>A0ABD4XHD3_WEIPA</name>
<evidence type="ECO:0000313" key="2">
    <source>
        <dbReference type="EMBL" id="MDF8370719.1"/>
    </source>
</evidence>
<dbReference type="RefSeq" id="WP_150190953.1">
    <property type="nucleotide sequence ID" value="NZ_JAANXN010000004.1"/>
</dbReference>
<feature type="transmembrane region" description="Helical" evidence="1">
    <location>
        <begin position="118"/>
        <end position="146"/>
    </location>
</feature>
<proteinExistence type="predicted"/>
<gene>
    <name evidence="2" type="ORF">G9403_03455</name>
</gene>
<organism evidence="2 3">
    <name type="scientific">Weissella paramesenteroides</name>
    <name type="common">Leuconostoc paramesenteroides</name>
    <dbReference type="NCBI Taxonomy" id="1249"/>
    <lineage>
        <taxon>Bacteria</taxon>
        <taxon>Bacillati</taxon>
        <taxon>Bacillota</taxon>
        <taxon>Bacilli</taxon>
        <taxon>Lactobacillales</taxon>
        <taxon>Lactobacillaceae</taxon>
        <taxon>Weissella</taxon>
    </lineage>
</organism>
<dbReference type="AlphaFoldDB" id="A0ABD4XHD3"/>
<keyword evidence="1" id="KW-0472">Membrane</keyword>
<reference evidence="2 3" key="1">
    <citation type="submission" date="2020-03" db="EMBL/GenBank/DDBJ databases">
        <title>Comparative genomics of Weissella paramesenteroides.</title>
        <authorList>
            <person name="Kant R."/>
            <person name="Takala T."/>
            <person name="Saris P."/>
        </authorList>
    </citation>
    <scope>NUCLEOTIDE SEQUENCE [LARGE SCALE GENOMIC DNA]</scope>
    <source>
        <strain evidence="2 3">SJ27-4</strain>
    </source>
</reference>
<dbReference type="Proteomes" id="UP001215461">
    <property type="component" value="Unassembled WGS sequence"/>
</dbReference>
<comment type="caution">
    <text evidence="2">The sequence shown here is derived from an EMBL/GenBank/DDBJ whole genome shotgun (WGS) entry which is preliminary data.</text>
</comment>
<sequence length="160" mass="18881">MISIRRWINVFIPMIISLIIMLLWIFFIKETDFPGLKDVLNSIITFSSIVIGFYTAMYGVIVTIVQGSSRNIFEKMHEMNLENTFKFQLYFSLIISFLALTLSIIMQTRLLKNDLQILIFYIWLLIAVMLFIVSGTTMTFLIKLIFHREQKPRKKTKIQQ</sequence>
<keyword evidence="1" id="KW-1133">Transmembrane helix</keyword>